<evidence type="ECO:0000313" key="1">
    <source>
        <dbReference type="EMBL" id="EJW71213.1"/>
    </source>
</evidence>
<comment type="caution">
    <text evidence="1">The sequence shown here is derived from an EMBL/GenBank/DDBJ whole genome shotgun (WGS) entry which is preliminary data.</text>
</comment>
<accession>J9DNK1</accession>
<proteinExistence type="predicted"/>
<name>J9DNK1_WUCBA</name>
<protein>
    <submittedName>
        <fullName evidence="1">Uncharacterized protein</fullName>
    </submittedName>
</protein>
<reference evidence="2" key="1">
    <citation type="submission" date="2012-08" db="EMBL/GenBank/DDBJ databases">
        <title>The Genome Sequence of Wuchereria bancrofti.</title>
        <authorList>
            <person name="Nutman T.B."/>
            <person name="Fink D.L."/>
            <person name="Russ C."/>
            <person name="Young S."/>
            <person name="Zeng Q."/>
            <person name="Koehrsen M."/>
            <person name="Alvarado L."/>
            <person name="Berlin A."/>
            <person name="Chapman S.B."/>
            <person name="Chen Z."/>
            <person name="Freedman E."/>
            <person name="Gellesch M."/>
            <person name="Goldberg J."/>
            <person name="Griggs A."/>
            <person name="Gujja S."/>
            <person name="Heilman E.R."/>
            <person name="Heiman D."/>
            <person name="Hepburn T."/>
            <person name="Howarth C."/>
            <person name="Jen D."/>
            <person name="Larson L."/>
            <person name="Lewis B."/>
            <person name="Mehta T."/>
            <person name="Park D."/>
            <person name="Pearson M."/>
            <person name="Roberts A."/>
            <person name="Saif S."/>
            <person name="Shea T."/>
            <person name="Shenoy N."/>
            <person name="Sisk P."/>
            <person name="Stolte C."/>
            <person name="Sykes S."/>
            <person name="Walk T."/>
            <person name="White J."/>
            <person name="Yandava C."/>
            <person name="Haas B."/>
            <person name="Henn M.R."/>
            <person name="Nusbaum C."/>
            <person name="Birren B."/>
        </authorList>
    </citation>
    <scope>NUCLEOTIDE SEQUENCE [LARGE SCALE GENOMIC DNA]</scope>
    <source>
        <strain evidence="2">NA</strain>
    </source>
</reference>
<dbReference type="Proteomes" id="UP000004810">
    <property type="component" value="Unassembled WGS sequence"/>
</dbReference>
<organism evidence="1 2">
    <name type="scientific">Wuchereria bancrofti</name>
    <dbReference type="NCBI Taxonomy" id="6293"/>
    <lineage>
        <taxon>Eukaryota</taxon>
        <taxon>Metazoa</taxon>
        <taxon>Ecdysozoa</taxon>
        <taxon>Nematoda</taxon>
        <taxon>Chromadorea</taxon>
        <taxon>Rhabditida</taxon>
        <taxon>Spirurina</taxon>
        <taxon>Spiruromorpha</taxon>
        <taxon>Filarioidea</taxon>
        <taxon>Onchocercidae</taxon>
        <taxon>Wuchereria</taxon>
    </lineage>
</organism>
<gene>
    <name evidence="1" type="ORF">WUBG_17880</name>
</gene>
<dbReference type="EMBL" id="ADBV01019202">
    <property type="protein sequence ID" value="EJW71213.1"/>
    <property type="molecule type" value="Genomic_DNA"/>
</dbReference>
<feature type="non-terminal residue" evidence="1">
    <location>
        <position position="1"/>
    </location>
</feature>
<sequence>VGKLSCGRVEVPRLEIEHLSNEEVLQYAIDDAHSIFFQELASFGFYVLLEVKFNKVPAEETLIDILKQTRAQRLKVKRARKKAEK</sequence>
<evidence type="ECO:0000313" key="2">
    <source>
        <dbReference type="Proteomes" id="UP000004810"/>
    </source>
</evidence>
<dbReference type="AlphaFoldDB" id="J9DNK1"/>